<accession>A0A397JP36</accession>
<dbReference type="Proteomes" id="UP000266861">
    <property type="component" value="Unassembled WGS sequence"/>
</dbReference>
<dbReference type="EMBL" id="PQFF01000020">
    <property type="protein sequence ID" value="RHZ88588.1"/>
    <property type="molecule type" value="Genomic_DNA"/>
</dbReference>
<proteinExistence type="predicted"/>
<protein>
    <submittedName>
        <fullName evidence="1">Uncharacterized protein</fullName>
    </submittedName>
</protein>
<name>A0A397JP36_9GLOM</name>
<comment type="caution">
    <text evidence="1">The sequence shown here is derived from an EMBL/GenBank/DDBJ whole genome shotgun (WGS) entry which is preliminary data.</text>
</comment>
<dbReference type="AlphaFoldDB" id="A0A397JP36"/>
<sequence length="61" mass="7152">MENDELVLQLEVNNLPYVPPKNHRKSIVSIRHIRNEDEYCAFAIYCEADTHLDYARTTSQS</sequence>
<reference evidence="1 2" key="1">
    <citation type="submission" date="2018-08" db="EMBL/GenBank/DDBJ databases">
        <title>Genome and evolution of the arbuscular mycorrhizal fungus Diversispora epigaea (formerly Glomus versiforme) and its bacterial endosymbionts.</title>
        <authorList>
            <person name="Sun X."/>
            <person name="Fei Z."/>
            <person name="Harrison M."/>
        </authorList>
    </citation>
    <scope>NUCLEOTIDE SEQUENCE [LARGE SCALE GENOMIC DNA]</scope>
    <source>
        <strain evidence="1 2">IT104</strain>
    </source>
</reference>
<keyword evidence="2" id="KW-1185">Reference proteome</keyword>
<evidence type="ECO:0000313" key="1">
    <source>
        <dbReference type="EMBL" id="RHZ88588.1"/>
    </source>
</evidence>
<organism evidence="1 2">
    <name type="scientific">Diversispora epigaea</name>
    <dbReference type="NCBI Taxonomy" id="1348612"/>
    <lineage>
        <taxon>Eukaryota</taxon>
        <taxon>Fungi</taxon>
        <taxon>Fungi incertae sedis</taxon>
        <taxon>Mucoromycota</taxon>
        <taxon>Glomeromycotina</taxon>
        <taxon>Glomeromycetes</taxon>
        <taxon>Diversisporales</taxon>
        <taxon>Diversisporaceae</taxon>
        <taxon>Diversispora</taxon>
    </lineage>
</organism>
<evidence type="ECO:0000313" key="2">
    <source>
        <dbReference type="Proteomes" id="UP000266861"/>
    </source>
</evidence>
<gene>
    <name evidence="1" type="ORF">Glove_22g104</name>
</gene>